<feature type="transmembrane region" description="Helical" evidence="11">
    <location>
        <begin position="314"/>
        <end position="332"/>
    </location>
</feature>
<proteinExistence type="inferred from homology"/>
<evidence type="ECO:0000256" key="3">
    <source>
        <dbReference type="ARBA" id="ARBA00022448"/>
    </source>
</evidence>
<dbReference type="CDD" id="cd18580">
    <property type="entry name" value="ABC_6TM_ABCC_D2"/>
    <property type="match status" value="1"/>
</dbReference>
<comment type="similarity">
    <text evidence="2">Belongs to the ABC transporter superfamily. ABCC family. Conjugate transporter (TC 3.A.1.208) subfamily.</text>
</comment>
<dbReference type="InterPro" id="IPR050173">
    <property type="entry name" value="ABC_transporter_C-like"/>
</dbReference>
<evidence type="ECO:0000256" key="5">
    <source>
        <dbReference type="ARBA" id="ARBA00022692"/>
    </source>
</evidence>
<evidence type="ECO:0000256" key="11">
    <source>
        <dbReference type="SAM" id="Phobius"/>
    </source>
</evidence>
<dbReference type="FunFam" id="3.40.50.300:FF:002145">
    <property type="entry name" value="ABC transporter (MsbA subfamily)"/>
    <property type="match status" value="1"/>
</dbReference>
<evidence type="ECO:0000256" key="9">
    <source>
        <dbReference type="ARBA" id="ARBA00023136"/>
    </source>
</evidence>
<evidence type="ECO:0000259" key="12">
    <source>
        <dbReference type="PROSITE" id="PS50893"/>
    </source>
</evidence>
<dbReference type="SUPFAM" id="SSF90123">
    <property type="entry name" value="ABC transporter transmembrane region"/>
    <property type="match status" value="1"/>
</dbReference>
<dbReference type="PROSITE" id="PS50929">
    <property type="entry name" value="ABC_TM1F"/>
    <property type="match status" value="1"/>
</dbReference>
<dbReference type="InterPro" id="IPR003439">
    <property type="entry name" value="ABC_transporter-like_ATP-bd"/>
</dbReference>
<evidence type="ECO:0000256" key="10">
    <source>
        <dbReference type="ARBA" id="ARBA00023180"/>
    </source>
</evidence>
<dbReference type="Pfam" id="PF00005">
    <property type="entry name" value="ABC_tran"/>
    <property type="match status" value="1"/>
</dbReference>
<evidence type="ECO:0000256" key="4">
    <source>
        <dbReference type="ARBA" id="ARBA00022475"/>
    </source>
</evidence>
<sequence>MLRNLVGKDAFTPAQCYTALALIGLVTQPIQVFVHATAQLGVALGCFKRIQDYLLLPEVDNQATLKSREDFSGNRSECLSIRDANFSYTGSEKPILTNVSLEIHPSTLTIVAGPVGSGKSSLLQGLMGALSCAAGSYEIVVGTSQLDSKWYHTVLQACALDEDIATFPLGDSSKRLSVARAVYSRRKVLVLDDILSALDVVTARKVFDRVLGPRGLCKSQDIAVILACNVTGRLHLADNVITLGNGTVISQGPYQGPSAEIVPMVETPAVAADKKAPVLLWAPKQSEEKKQDMLQRVGDVAVYKYYMKSLGYKSSLVFLGFIVVHVFGIKFPDLWLTYWTDHHFNYPLSTYLGVYWLCAGIQLVGTMLSITFLVVILSPKSSRRLHMQLLTATMKAPYLFFVKNDTGNVLNRFSQDISQIDTQLASALLMSVFGAGFAIAETMLIAAGNKYIAITIPFVILVIYALQNFNLRTSRQLRFLELEASSPLYTHFLKTASGVDTIRAFGWQDEWTAQFHQLVNTALQPYYMLFCVQRWLNLVLDPVTTALAVIVITVAVELSSVKAGAIAVSLLNILDFSNSLSYLITSWTQLETSLGAVARIKSYEADLPREDAPEMTQPPDAWPSAGHIKFDHVYASYESTNSPSNSVLQDITLTIKPGERVAICGRSGSGKSSFLLLLFRLLETSAGSLSIDDIDLKEIPCETIRERLTMIPQDPLLLPGALRSNLDPSGSIPDVILMSSLDAVHLWEDPATQTSYSLDMEVNETTFSRGQRQLLSLARALLDKEQTKVLVLDEISSSVDAATEDLMLRVIQEAFRHATILAVTHRLRSIRDFHTVLIMEAGGIVERGSPAELLGCPSFFKELWERQ</sequence>
<dbReference type="PROSITE" id="PS50893">
    <property type="entry name" value="ABC_TRANSPORTER_2"/>
    <property type="match status" value="2"/>
</dbReference>
<accession>A0A319CY91</accession>
<keyword evidence="3" id="KW-0813">Transport</keyword>
<evidence type="ECO:0000313" key="14">
    <source>
        <dbReference type="EMBL" id="PYH89850.1"/>
    </source>
</evidence>
<dbReference type="VEuPathDB" id="FungiDB:BO71DRAFT_464203"/>
<keyword evidence="5 11" id="KW-0812">Transmembrane</keyword>
<dbReference type="Pfam" id="PF00664">
    <property type="entry name" value="ABC_membrane"/>
    <property type="match status" value="1"/>
</dbReference>
<dbReference type="PANTHER" id="PTHR24223">
    <property type="entry name" value="ATP-BINDING CASSETTE SUB-FAMILY C"/>
    <property type="match status" value="1"/>
</dbReference>
<evidence type="ECO:0000256" key="2">
    <source>
        <dbReference type="ARBA" id="ARBA00009726"/>
    </source>
</evidence>
<evidence type="ECO:0000256" key="6">
    <source>
        <dbReference type="ARBA" id="ARBA00022741"/>
    </source>
</evidence>
<evidence type="ECO:0000256" key="7">
    <source>
        <dbReference type="ARBA" id="ARBA00022840"/>
    </source>
</evidence>
<feature type="transmembrane region" description="Helical" evidence="11">
    <location>
        <begin position="535"/>
        <end position="556"/>
    </location>
</feature>
<dbReference type="AlphaFoldDB" id="A0A319CY91"/>
<dbReference type="GO" id="GO:0016887">
    <property type="term" value="F:ATP hydrolysis activity"/>
    <property type="evidence" value="ECO:0007669"/>
    <property type="project" value="InterPro"/>
</dbReference>
<feature type="domain" description="ABC transporter" evidence="12">
    <location>
        <begin position="628"/>
        <end position="866"/>
    </location>
</feature>
<protein>
    <submittedName>
        <fullName evidence="14">Multidrug resistance protein</fullName>
    </submittedName>
</protein>
<dbReference type="PANTHER" id="PTHR24223:SF399">
    <property type="entry name" value="ABC TRANSPORTER ATNG"/>
    <property type="match status" value="1"/>
</dbReference>
<dbReference type="InterPro" id="IPR011527">
    <property type="entry name" value="ABC1_TM_dom"/>
</dbReference>
<keyword evidence="4" id="KW-1003">Cell membrane</keyword>
<keyword evidence="10" id="KW-0325">Glycoprotein</keyword>
<keyword evidence="15" id="KW-1185">Reference proteome</keyword>
<keyword evidence="9 11" id="KW-0472">Membrane</keyword>
<feature type="transmembrane region" description="Helical" evidence="11">
    <location>
        <begin position="451"/>
        <end position="469"/>
    </location>
</feature>
<feature type="transmembrane region" description="Helical" evidence="11">
    <location>
        <begin position="424"/>
        <end position="445"/>
    </location>
</feature>
<name>A0A319CY91_9EURO</name>
<dbReference type="Gene3D" id="3.40.50.300">
    <property type="entry name" value="P-loop containing nucleotide triphosphate hydrolases"/>
    <property type="match status" value="3"/>
</dbReference>
<keyword evidence="7" id="KW-0067">ATP-binding</keyword>
<dbReference type="InterPro" id="IPR003593">
    <property type="entry name" value="AAA+_ATPase"/>
</dbReference>
<organism evidence="14 15">
    <name type="scientific">Aspergillus ellipticus CBS 707.79</name>
    <dbReference type="NCBI Taxonomy" id="1448320"/>
    <lineage>
        <taxon>Eukaryota</taxon>
        <taxon>Fungi</taxon>
        <taxon>Dikarya</taxon>
        <taxon>Ascomycota</taxon>
        <taxon>Pezizomycotina</taxon>
        <taxon>Eurotiomycetes</taxon>
        <taxon>Eurotiomycetidae</taxon>
        <taxon>Eurotiales</taxon>
        <taxon>Aspergillaceae</taxon>
        <taxon>Aspergillus</taxon>
        <taxon>Aspergillus subgen. Circumdati</taxon>
    </lineage>
</organism>
<dbReference type="GO" id="GO:0005886">
    <property type="term" value="C:plasma membrane"/>
    <property type="evidence" value="ECO:0007669"/>
    <property type="project" value="UniProtKB-SubCell"/>
</dbReference>
<dbReference type="EMBL" id="KZ826008">
    <property type="protein sequence ID" value="PYH89850.1"/>
    <property type="molecule type" value="Genomic_DNA"/>
</dbReference>
<dbReference type="Proteomes" id="UP000247810">
    <property type="component" value="Unassembled WGS sequence"/>
</dbReference>
<gene>
    <name evidence="14" type="ORF">BO71DRAFT_464203</name>
</gene>
<dbReference type="FunFam" id="1.20.1560.10:FF:000066">
    <property type="entry name" value="ABC multidrug transporter (Eurofung)"/>
    <property type="match status" value="1"/>
</dbReference>
<feature type="domain" description="ABC transporter" evidence="12">
    <location>
        <begin position="81"/>
        <end position="270"/>
    </location>
</feature>
<evidence type="ECO:0000256" key="8">
    <source>
        <dbReference type="ARBA" id="ARBA00022989"/>
    </source>
</evidence>
<reference evidence="14 15" key="1">
    <citation type="submission" date="2018-02" db="EMBL/GenBank/DDBJ databases">
        <title>The genomes of Aspergillus section Nigri reveals drivers in fungal speciation.</title>
        <authorList>
            <consortium name="DOE Joint Genome Institute"/>
            <person name="Vesth T.C."/>
            <person name="Nybo J."/>
            <person name="Theobald S."/>
            <person name="Brandl J."/>
            <person name="Frisvad J.C."/>
            <person name="Nielsen K.F."/>
            <person name="Lyhne E.K."/>
            <person name="Kogle M.E."/>
            <person name="Kuo A."/>
            <person name="Riley R."/>
            <person name="Clum A."/>
            <person name="Nolan M."/>
            <person name="Lipzen A."/>
            <person name="Salamov A."/>
            <person name="Henrissat B."/>
            <person name="Wiebenga A."/>
            <person name="De vries R.P."/>
            <person name="Grigoriev I.V."/>
            <person name="Mortensen U.H."/>
            <person name="Andersen M.R."/>
            <person name="Baker S.E."/>
        </authorList>
    </citation>
    <scope>NUCLEOTIDE SEQUENCE [LARGE SCALE GENOMIC DNA]</scope>
    <source>
        <strain evidence="14 15">CBS 707.79</strain>
    </source>
</reference>
<evidence type="ECO:0000313" key="15">
    <source>
        <dbReference type="Proteomes" id="UP000247810"/>
    </source>
</evidence>
<dbReference type="STRING" id="1448320.A0A319CY91"/>
<keyword evidence="6" id="KW-0547">Nucleotide-binding</keyword>
<dbReference type="Gene3D" id="1.20.1560.10">
    <property type="entry name" value="ABC transporter type 1, transmembrane domain"/>
    <property type="match status" value="1"/>
</dbReference>
<evidence type="ECO:0000259" key="13">
    <source>
        <dbReference type="PROSITE" id="PS50929"/>
    </source>
</evidence>
<dbReference type="GO" id="GO:0005524">
    <property type="term" value="F:ATP binding"/>
    <property type="evidence" value="ECO:0007669"/>
    <property type="project" value="UniProtKB-KW"/>
</dbReference>
<feature type="transmembrane region" description="Helical" evidence="11">
    <location>
        <begin position="352"/>
        <end position="377"/>
    </location>
</feature>
<dbReference type="SUPFAM" id="SSF52540">
    <property type="entry name" value="P-loop containing nucleoside triphosphate hydrolases"/>
    <property type="match status" value="2"/>
</dbReference>
<dbReference type="OrthoDB" id="6500128at2759"/>
<keyword evidence="8 11" id="KW-1133">Transmembrane helix</keyword>
<dbReference type="GO" id="GO:0140359">
    <property type="term" value="F:ABC-type transporter activity"/>
    <property type="evidence" value="ECO:0007669"/>
    <property type="project" value="InterPro"/>
</dbReference>
<dbReference type="InterPro" id="IPR027417">
    <property type="entry name" value="P-loop_NTPase"/>
</dbReference>
<comment type="subcellular location">
    <subcellularLocation>
        <location evidence="1">Cell membrane</location>
        <topology evidence="1">Multi-pass membrane protein</topology>
    </subcellularLocation>
</comment>
<dbReference type="SMART" id="SM00382">
    <property type="entry name" value="AAA"/>
    <property type="match status" value="2"/>
</dbReference>
<evidence type="ECO:0000256" key="1">
    <source>
        <dbReference type="ARBA" id="ARBA00004651"/>
    </source>
</evidence>
<dbReference type="InterPro" id="IPR036640">
    <property type="entry name" value="ABC1_TM_sf"/>
</dbReference>
<dbReference type="InterPro" id="IPR044726">
    <property type="entry name" value="ABCC_6TM_D2"/>
</dbReference>
<feature type="domain" description="ABC transmembrane type-1" evidence="13">
    <location>
        <begin position="317"/>
        <end position="592"/>
    </location>
</feature>